<accession>A0A2I0HNL4</accession>
<dbReference type="Proteomes" id="UP000233551">
    <property type="component" value="Unassembled WGS sequence"/>
</dbReference>
<dbReference type="PANTHER" id="PTHR48475:SF1">
    <property type="entry name" value="RNASE H TYPE-1 DOMAIN-CONTAINING PROTEIN"/>
    <property type="match status" value="1"/>
</dbReference>
<organism evidence="1 2">
    <name type="scientific">Punica granatum</name>
    <name type="common">Pomegranate</name>
    <dbReference type="NCBI Taxonomy" id="22663"/>
    <lineage>
        <taxon>Eukaryota</taxon>
        <taxon>Viridiplantae</taxon>
        <taxon>Streptophyta</taxon>
        <taxon>Embryophyta</taxon>
        <taxon>Tracheophyta</taxon>
        <taxon>Spermatophyta</taxon>
        <taxon>Magnoliopsida</taxon>
        <taxon>eudicotyledons</taxon>
        <taxon>Gunneridae</taxon>
        <taxon>Pentapetalae</taxon>
        <taxon>rosids</taxon>
        <taxon>malvids</taxon>
        <taxon>Myrtales</taxon>
        <taxon>Lythraceae</taxon>
        <taxon>Punica</taxon>
    </lineage>
</organism>
<name>A0A2I0HNL4_PUNGR</name>
<dbReference type="AlphaFoldDB" id="A0A2I0HNL4"/>
<evidence type="ECO:0008006" key="3">
    <source>
        <dbReference type="Google" id="ProtNLM"/>
    </source>
</evidence>
<reference evidence="1 2" key="1">
    <citation type="submission" date="2017-11" db="EMBL/GenBank/DDBJ databases">
        <title>De-novo sequencing of pomegranate (Punica granatum L.) genome.</title>
        <authorList>
            <person name="Akparov Z."/>
            <person name="Amiraslanov A."/>
            <person name="Hajiyeva S."/>
            <person name="Abbasov M."/>
            <person name="Kaur K."/>
            <person name="Hamwieh A."/>
            <person name="Solovyev V."/>
            <person name="Salamov A."/>
            <person name="Braich B."/>
            <person name="Kosarev P."/>
            <person name="Mahmoud A."/>
            <person name="Hajiyev E."/>
            <person name="Babayeva S."/>
            <person name="Izzatullayeva V."/>
            <person name="Mammadov A."/>
            <person name="Mammadov A."/>
            <person name="Sharifova S."/>
            <person name="Ojaghi J."/>
            <person name="Eynullazada K."/>
            <person name="Bayramov B."/>
            <person name="Abdulazimova A."/>
            <person name="Shahmuradov I."/>
        </authorList>
    </citation>
    <scope>NUCLEOTIDE SEQUENCE [LARGE SCALE GENOMIC DNA]</scope>
    <source>
        <strain evidence="2">cv. AG2017</strain>
        <tissue evidence="1">Leaf</tissue>
    </source>
</reference>
<dbReference type="STRING" id="22663.A0A2I0HNL4"/>
<dbReference type="PANTHER" id="PTHR48475">
    <property type="entry name" value="RIBONUCLEASE H"/>
    <property type="match status" value="1"/>
</dbReference>
<evidence type="ECO:0000313" key="1">
    <source>
        <dbReference type="EMBL" id="PKI33327.1"/>
    </source>
</evidence>
<feature type="non-terminal residue" evidence="1">
    <location>
        <position position="107"/>
    </location>
</feature>
<evidence type="ECO:0000313" key="2">
    <source>
        <dbReference type="Proteomes" id="UP000233551"/>
    </source>
</evidence>
<dbReference type="EMBL" id="PGOL01006720">
    <property type="protein sequence ID" value="PKI33327.1"/>
    <property type="molecule type" value="Genomic_DNA"/>
</dbReference>
<protein>
    <recommendedName>
        <fullName evidence="3">RNase H type-1 domain-containing protein</fullName>
    </recommendedName>
</protein>
<comment type="caution">
    <text evidence="1">The sequence shown here is derived from an EMBL/GenBank/DDBJ whole genome shotgun (WGS) entry which is preliminary data.</text>
</comment>
<keyword evidence="2" id="KW-1185">Reference proteome</keyword>
<feature type="non-terminal residue" evidence="1">
    <location>
        <position position="1"/>
    </location>
</feature>
<gene>
    <name evidence="1" type="ORF">CRG98_046282</name>
</gene>
<proteinExistence type="predicted"/>
<sequence length="107" mass="12189">FPIEDHTPINPDFRDEGILRVDDEGEEPGWKMYFDSAVNSMGSGIGAILISSDGYYYPVAAKIDFPCTNNVAEYETKDEKLVPYHEYLEKLTENFEDISFTYTLASM</sequence>